<dbReference type="HOGENOM" id="CLU_1180602_0_0_1"/>
<evidence type="ECO:0000259" key="2">
    <source>
        <dbReference type="Pfam" id="PF22893"/>
    </source>
</evidence>
<name>A0A0C3FP91_PILCF</name>
<dbReference type="AlphaFoldDB" id="A0A0C3FP91"/>
<dbReference type="Pfam" id="PF22893">
    <property type="entry name" value="ULD_2"/>
    <property type="match status" value="1"/>
</dbReference>
<reference evidence="4" key="2">
    <citation type="submission" date="2015-01" db="EMBL/GenBank/DDBJ databases">
        <title>Evolutionary Origins and Diversification of the Mycorrhizal Mutualists.</title>
        <authorList>
            <consortium name="DOE Joint Genome Institute"/>
            <consortium name="Mycorrhizal Genomics Consortium"/>
            <person name="Kohler A."/>
            <person name="Kuo A."/>
            <person name="Nagy L.G."/>
            <person name="Floudas D."/>
            <person name="Copeland A."/>
            <person name="Barry K.W."/>
            <person name="Cichocki N."/>
            <person name="Veneault-Fourrey C."/>
            <person name="LaButti K."/>
            <person name="Lindquist E.A."/>
            <person name="Lipzen A."/>
            <person name="Lundell T."/>
            <person name="Morin E."/>
            <person name="Murat C."/>
            <person name="Riley R."/>
            <person name="Ohm R."/>
            <person name="Sun H."/>
            <person name="Tunlid A."/>
            <person name="Henrissat B."/>
            <person name="Grigoriev I.V."/>
            <person name="Hibbett D.S."/>
            <person name="Martin F."/>
        </authorList>
    </citation>
    <scope>NUCLEOTIDE SEQUENCE [LARGE SCALE GENOMIC DNA]</scope>
    <source>
        <strain evidence="4">F 1598</strain>
    </source>
</reference>
<feature type="region of interest" description="Disordered" evidence="1">
    <location>
        <begin position="159"/>
        <end position="220"/>
    </location>
</feature>
<sequence length="248" mass="28322">MELGNGLRAGHVSLNDFHAYLKQGPTYLRHIQVDKVLVVDHLGRNIPVPAIFCSTWQYFDYIIKGYCTNGHGYHHVRRGDYEVIRPDDGRIISRSEFAGTVLPGMVLELSIIPYQPACHRNKWLDRVESLFLTLYELNVNMTNYSVKCAGQFQAAKIDPSRDDLRGEGRATQSDDEGDKERSGKNRARPNGEDEDHIISPASRDRRNKASSSKQKLPGDHDGTQFFRRIHLIYLNDDIMYVGFDIQTL</sequence>
<protein>
    <recommendedName>
        <fullName evidence="2">Ubiquitin-like domain-containing protein</fullName>
    </recommendedName>
</protein>
<keyword evidence="4" id="KW-1185">Reference proteome</keyword>
<accession>A0A0C3FP91</accession>
<feature type="domain" description="Ubiquitin-like" evidence="2">
    <location>
        <begin position="33"/>
        <end position="114"/>
    </location>
</feature>
<organism evidence="3 4">
    <name type="scientific">Piloderma croceum (strain F 1598)</name>
    <dbReference type="NCBI Taxonomy" id="765440"/>
    <lineage>
        <taxon>Eukaryota</taxon>
        <taxon>Fungi</taxon>
        <taxon>Dikarya</taxon>
        <taxon>Basidiomycota</taxon>
        <taxon>Agaricomycotina</taxon>
        <taxon>Agaricomycetes</taxon>
        <taxon>Agaricomycetidae</taxon>
        <taxon>Atheliales</taxon>
        <taxon>Atheliaceae</taxon>
        <taxon>Piloderma</taxon>
    </lineage>
</organism>
<dbReference type="OrthoDB" id="3271094at2759"/>
<evidence type="ECO:0000313" key="3">
    <source>
        <dbReference type="EMBL" id="KIM81066.1"/>
    </source>
</evidence>
<dbReference type="InParanoid" id="A0A0C3FP91"/>
<dbReference type="InterPro" id="IPR054464">
    <property type="entry name" value="ULD_fung"/>
</dbReference>
<proteinExistence type="predicted"/>
<dbReference type="Proteomes" id="UP000054166">
    <property type="component" value="Unassembled WGS sequence"/>
</dbReference>
<reference evidence="3 4" key="1">
    <citation type="submission" date="2014-04" db="EMBL/GenBank/DDBJ databases">
        <authorList>
            <consortium name="DOE Joint Genome Institute"/>
            <person name="Kuo A."/>
            <person name="Tarkka M."/>
            <person name="Buscot F."/>
            <person name="Kohler A."/>
            <person name="Nagy L.G."/>
            <person name="Floudas D."/>
            <person name="Copeland A."/>
            <person name="Barry K.W."/>
            <person name="Cichocki N."/>
            <person name="Veneault-Fourrey C."/>
            <person name="LaButti K."/>
            <person name="Lindquist E.A."/>
            <person name="Lipzen A."/>
            <person name="Lundell T."/>
            <person name="Morin E."/>
            <person name="Murat C."/>
            <person name="Sun H."/>
            <person name="Tunlid A."/>
            <person name="Henrissat B."/>
            <person name="Grigoriev I.V."/>
            <person name="Hibbett D.S."/>
            <person name="Martin F."/>
            <person name="Nordberg H.P."/>
            <person name="Cantor M.N."/>
            <person name="Hua S.X."/>
        </authorList>
    </citation>
    <scope>NUCLEOTIDE SEQUENCE [LARGE SCALE GENOMIC DNA]</scope>
    <source>
        <strain evidence="3 4">F 1598</strain>
    </source>
</reference>
<evidence type="ECO:0000256" key="1">
    <source>
        <dbReference type="SAM" id="MobiDB-lite"/>
    </source>
</evidence>
<feature type="compositionally biased region" description="Basic and acidic residues" evidence="1">
    <location>
        <begin position="159"/>
        <end position="168"/>
    </location>
</feature>
<gene>
    <name evidence="3" type="ORF">PILCRDRAFT_9100</name>
</gene>
<evidence type="ECO:0000313" key="4">
    <source>
        <dbReference type="Proteomes" id="UP000054166"/>
    </source>
</evidence>
<dbReference type="EMBL" id="KN833001">
    <property type="protein sequence ID" value="KIM81066.1"/>
    <property type="molecule type" value="Genomic_DNA"/>
</dbReference>